<gene>
    <name evidence="1" type="ORF">D0962_33280</name>
</gene>
<evidence type="ECO:0000313" key="1">
    <source>
        <dbReference type="EMBL" id="NEZ67578.1"/>
    </source>
</evidence>
<evidence type="ECO:0000313" key="2">
    <source>
        <dbReference type="Proteomes" id="UP000473574"/>
    </source>
</evidence>
<dbReference type="EMBL" id="QZCE01000002">
    <property type="protein sequence ID" value="NEZ67578.1"/>
    <property type="molecule type" value="Genomic_DNA"/>
</dbReference>
<comment type="caution">
    <text evidence="1">The sequence shown here is derived from an EMBL/GenBank/DDBJ whole genome shotgun (WGS) entry which is preliminary data.</text>
</comment>
<accession>A0A6M0SGA0</accession>
<organism evidence="1 2">
    <name type="scientific">Adonisia turfae CCMR0082</name>
    <dbReference type="NCBI Taxonomy" id="2304604"/>
    <lineage>
        <taxon>Bacteria</taxon>
        <taxon>Bacillati</taxon>
        <taxon>Cyanobacteriota</taxon>
        <taxon>Adonisia</taxon>
        <taxon>Adonisia turfae</taxon>
    </lineage>
</organism>
<proteinExistence type="predicted"/>
<dbReference type="RefSeq" id="WP_163670746.1">
    <property type="nucleotide sequence ID" value="NZ_QZCE01000002.1"/>
</dbReference>
<name>A0A6M0SGA0_9CYAN</name>
<protein>
    <submittedName>
        <fullName evidence="1">Uncharacterized protein</fullName>
    </submittedName>
</protein>
<dbReference type="AlphaFoldDB" id="A0A6M0SGA0"/>
<dbReference type="Proteomes" id="UP000473574">
    <property type="component" value="Unassembled WGS sequence"/>
</dbReference>
<sequence length="217" mass="24900">MASDKEKDFQIRDKIKLTQPEELYRITGNDGRPIDYVDADGRELFNHYRHNVTNYDEVLDNIRSEQGYVSAWQQKQATTGSAEKILKVYRDEHVKVIQDSQRKGNILKGLMQRLGVGTASALSQMLDSWSEKIKEIGHLENSQRTLQTWNDTYRVQRELVKEILKREGVSDSVTKQVNAIYGTRSSNKAIALGADLLDLEKSEILKLVKSAIRYAKR</sequence>
<reference evidence="1 2" key="1">
    <citation type="journal article" date="2020" name="Microb. Ecol.">
        <title>Ecogenomics of the Marine Benthic Filamentous Cyanobacterium Adonisia.</title>
        <authorList>
            <person name="Walter J.M."/>
            <person name="Coutinho F.H."/>
            <person name="Leomil L."/>
            <person name="Hargreaves P.I."/>
            <person name="Campeao M.E."/>
            <person name="Vieira V.V."/>
            <person name="Silva B.S."/>
            <person name="Fistarol G.O."/>
            <person name="Salomon P.S."/>
            <person name="Sawabe T."/>
            <person name="Mino S."/>
            <person name="Hosokawa M."/>
            <person name="Miyashita H."/>
            <person name="Maruyama F."/>
            <person name="van Verk M.C."/>
            <person name="Dutilh B.E."/>
            <person name="Thompson C.C."/>
            <person name="Thompson F.L."/>
        </authorList>
    </citation>
    <scope>NUCLEOTIDE SEQUENCE [LARGE SCALE GENOMIC DNA]</scope>
    <source>
        <strain evidence="1 2">CCMR0082</strain>
    </source>
</reference>